<evidence type="ECO:0000313" key="3">
    <source>
        <dbReference type="EMBL" id="AIX15098.1"/>
    </source>
</evidence>
<dbReference type="Proteomes" id="UP000185400">
    <property type="component" value="Segment"/>
</dbReference>
<evidence type="ECO:0000313" key="6">
    <source>
        <dbReference type="EMBL" id="AIX44261.1"/>
    </source>
</evidence>
<dbReference type="EMBL" id="KJ019157">
    <property type="protein sequence ID" value="AIX45182.1"/>
    <property type="molecule type" value="Genomic_DNA"/>
</dbReference>
<dbReference type="Proteomes" id="UP000185389">
    <property type="component" value="Segment"/>
</dbReference>
<feature type="compositionally biased region" description="Polar residues" evidence="1">
    <location>
        <begin position="15"/>
        <end position="29"/>
    </location>
</feature>
<dbReference type="EMBL" id="KJ019026">
    <property type="protein sequence ID" value="AIX14233.1"/>
    <property type="molecule type" value="Genomic_DNA"/>
</dbReference>
<feature type="region of interest" description="Disordered" evidence="1">
    <location>
        <begin position="50"/>
        <end position="80"/>
    </location>
</feature>
<proteinExistence type="predicted"/>
<dbReference type="EMBL" id="KJ019030">
    <property type="protein sequence ID" value="AIX15098.1"/>
    <property type="molecule type" value="Genomic_DNA"/>
</dbReference>
<evidence type="ECO:0000313" key="7">
    <source>
        <dbReference type="EMBL" id="AIX45182.1"/>
    </source>
</evidence>
<dbReference type="Proteomes" id="UP000185396">
    <property type="component" value="Segment"/>
</dbReference>
<protein>
    <submittedName>
        <fullName evidence="2">Uncharacterized protein</fullName>
    </submittedName>
</protein>
<evidence type="ECO:0000256" key="1">
    <source>
        <dbReference type="SAM" id="MobiDB-lite"/>
    </source>
</evidence>
<dbReference type="EMBL" id="KJ019153">
    <property type="protein sequence ID" value="AIX44261.1"/>
    <property type="molecule type" value="Genomic_DNA"/>
</dbReference>
<dbReference type="Proteomes" id="UP000185395">
    <property type="component" value="Segment"/>
</dbReference>
<sequence length="80" mass="8827">MQKTGLCSSGGKGSQGMTATGWQHTTNQTKPVGELVKTPCQMPQNLQYYKSQRNATDANHHQSPSTRAIPLQLDGKWIDR</sequence>
<organism evidence="2 10">
    <name type="scientific">Synechococcus phage ACG-2014a</name>
    <dbReference type="NCBI Taxonomy" id="1493507"/>
    <lineage>
        <taxon>Viruses</taxon>
        <taxon>Duplodnaviria</taxon>
        <taxon>Heunggongvirae</taxon>
        <taxon>Uroviricota</taxon>
        <taxon>Caudoviricetes</taxon>
        <taxon>Pantevenvirales</taxon>
        <taxon>Kyanoviridae</taxon>
        <taxon>Acionnavirus</taxon>
        <taxon>Acionnavirus monteraybay</taxon>
    </lineage>
</organism>
<dbReference type="Proteomes" id="UP000185394">
    <property type="component" value="Segment"/>
</dbReference>
<dbReference type="EMBL" id="KJ019137">
    <property type="protein sequence ID" value="AIX39994.1"/>
    <property type="molecule type" value="Genomic_DNA"/>
</dbReference>
<gene>
    <name evidence="4" type="ORF">Syn7803C101_50</name>
    <name evidence="5" type="ORF">Syn7803C104_50</name>
    <name evidence="6" type="ORF">Syn7803C26_49</name>
    <name evidence="7" type="ORF">Syn7803C31_50</name>
    <name evidence="2" type="ORF">Syn7803C42_48</name>
    <name evidence="3" type="ORF">Syn7803C47_49</name>
</gene>
<reference evidence="8 9" key="1">
    <citation type="submission" date="2013-12" db="EMBL/GenBank/DDBJ databases">
        <title>Ecological redundancy of diverse viral populations within a natural community.</title>
        <authorList>
            <person name="Gregory A.C."/>
            <person name="LaButti K."/>
            <person name="Copeland A."/>
            <person name="Woyke T."/>
            <person name="Sullivan M.B."/>
        </authorList>
    </citation>
    <scope>NUCLEOTIDE SEQUENCE [LARGE SCALE GENOMIC DNA]</scope>
    <source>
        <strain evidence="4">Syn7803C101</strain>
        <strain evidence="5">Syn7803C104</strain>
        <strain evidence="6">Syn7803C26</strain>
        <strain evidence="7">Syn7803C31</strain>
        <strain evidence="2">Syn7803C42</strain>
        <strain evidence="3">Syn7803C47</strain>
    </source>
</reference>
<dbReference type="EMBL" id="KJ019135">
    <property type="protein sequence ID" value="AIX39568.1"/>
    <property type="molecule type" value="Genomic_DNA"/>
</dbReference>
<name>A0A0E3EL15_9CAUD</name>
<feature type="region of interest" description="Disordered" evidence="1">
    <location>
        <begin position="1"/>
        <end position="29"/>
    </location>
</feature>
<feature type="compositionally biased region" description="Polar residues" evidence="1">
    <location>
        <begin position="50"/>
        <end position="66"/>
    </location>
</feature>
<evidence type="ECO:0000313" key="4">
    <source>
        <dbReference type="EMBL" id="AIX39568.1"/>
    </source>
</evidence>
<accession>A0A0E3EL15</accession>
<evidence type="ECO:0000313" key="8">
    <source>
        <dbReference type="Proteomes" id="UP000185389"/>
    </source>
</evidence>
<evidence type="ECO:0000313" key="5">
    <source>
        <dbReference type="EMBL" id="AIX39994.1"/>
    </source>
</evidence>
<evidence type="ECO:0000313" key="2">
    <source>
        <dbReference type="EMBL" id="AIX14233.1"/>
    </source>
</evidence>
<dbReference type="Proteomes" id="UP000185391">
    <property type="component" value="Segment"/>
</dbReference>
<evidence type="ECO:0000313" key="10">
    <source>
        <dbReference type="Proteomes" id="UP000185396"/>
    </source>
</evidence>
<evidence type="ECO:0000313" key="9">
    <source>
        <dbReference type="Proteomes" id="UP000185391"/>
    </source>
</evidence>